<feature type="transmembrane region" description="Helical" evidence="3">
    <location>
        <begin position="93"/>
        <end position="111"/>
    </location>
</feature>
<proteinExistence type="predicted"/>
<reference evidence="4 5" key="1">
    <citation type="journal article" date="2011" name="Stand. Genomic Sci.">
        <title>Complete genome sequence of 'Thioalkalivibrio sulfidophilus' HL-EbGr7.</title>
        <authorList>
            <person name="Muyzer G."/>
            <person name="Sorokin D.Y."/>
            <person name="Mavromatis K."/>
            <person name="Lapidus A."/>
            <person name="Clum A."/>
            <person name="Ivanova N."/>
            <person name="Pati A."/>
            <person name="d'Haeseleer P."/>
            <person name="Woyke T."/>
            <person name="Kyrpides N.C."/>
        </authorList>
    </citation>
    <scope>NUCLEOTIDE SEQUENCE [LARGE SCALE GENOMIC DNA]</scope>
    <source>
        <strain evidence="4 5">HL-EbGR7</strain>
    </source>
</reference>
<keyword evidence="3" id="KW-0812">Transmembrane</keyword>
<feature type="transmembrane region" description="Helical" evidence="3">
    <location>
        <begin position="237"/>
        <end position="256"/>
    </location>
</feature>
<feature type="transmembrane region" description="Helical" evidence="3">
    <location>
        <begin position="209"/>
        <end position="225"/>
    </location>
</feature>
<keyword evidence="3" id="KW-1133">Transmembrane helix</keyword>
<dbReference type="SUPFAM" id="SSF48452">
    <property type="entry name" value="TPR-like"/>
    <property type="match status" value="1"/>
</dbReference>
<dbReference type="PANTHER" id="PTHR44227">
    <property type="match status" value="1"/>
</dbReference>
<dbReference type="PANTHER" id="PTHR44227:SF3">
    <property type="entry name" value="PROTEIN O-MANNOSYL-TRANSFERASE TMTC4"/>
    <property type="match status" value="1"/>
</dbReference>
<evidence type="ECO:0008006" key="6">
    <source>
        <dbReference type="Google" id="ProtNLM"/>
    </source>
</evidence>
<feature type="transmembrane region" description="Helical" evidence="3">
    <location>
        <begin position="312"/>
        <end position="332"/>
    </location>
</feature>
<gene>
    <name evidence="4" type="ordered locus">Tgr7_0796</name>
</gene>
<feature type="transmembrane region" description="Helical" evidence="3">
    <location>
        <begin position="158"/>
        <end position="174"/>
    </location>
</feature>
<keyword evidence="1" id="KW-0677">Repeat</keyword>
<evidence type="ECO:0000256" key="3">
    <source>
        <dbReference type="SAM" id="Phobius"/>
    </source>
</evidence>
<dbReference type="AlphaFoldDB" id="B8GN26"/>
<sequence length="648" mass="71584" precursor="true">MALRSPTLLLPLICLLILLVYWPGLSGGYVFDDFPNIVHNDNIRMEHLTPGALASAAFSSGSGPLSRPLSMASFALERHFFGLAPFPMKLTNLLIHVVNTLLGFLLLRALISGLQSRHPERVRLLVSPQTLALLVATAWALAPINLTGVLYVVQRMESLATLFMLAGLLAYVHGRNLVDQGQARRGWSWLLGGLCFGGGLGVLAKETAVMLPLYALLIEWLLFGLGKDNPIMRKHLLRLYGLILVLPGIAALLLYLPGILSGSAYAHRPFTLEERLWTQAHVLWHYLYWIVAPSPGALTLYHDSFPVVRGLFQPWTTLLAVAGLAGLLLGTLKLRRSAPLLTLGILWFFAMHLLVSTALPLEMVYEHRNYLPSLGVFLAVLGLLFTGRDGDSLILGRQALATGLIVIYGFLTFLRANEWSDPVQLAYFEATRQSESPRANHDLGMVLAIIAPDANSIQFSQAMASFAYAASLPNSTLTPLQALVFEHGKHGLPVNPQWWDDMREYVRTNPLSAQDLSALRRLVDAQASGVIRVDTEELGRLIREAYSHHPRRAILATLLANYLLNVAGEAEEAGKYLHRAVALAPRSSLRWAHLIQYQILMGQLSEAHVSLERLQELNSLGRLNDLIADLDHRLALATRAANHRDSRP</sequence>
<feature type="transmembrane region" description="Helical" evidence="3">
    <location>
        <begin position="399"/>
        <end position="416"/>
    </location>
</feature>
<dbReference type="InterPro" id="IPR011990">
    <property type="entry name" value="TPR-like_helical_dom_sf"/>
</dbReference>
<evidence type="ECO:0000256" key="1">
    <source>
        <dbReference type="ARBA" id="ARBA00022737"/>
    </source>
</evidence>
<dbReference type="EMBL" id="CP001339">
    <property type="protein sequence ID" value="ACL71887.1"/>
    <property type="molecule type" value="Genomic_DNA"/>
</dbReference>
<evidence type="ECO:0000313" key="5">
    <source>
        <dbReference type="Proteomes" id="UP000002383"/>
    </source>
</evidence>
<dbReference type="KEGG" id="tgr:Tgr7_0796"/>
<feature type="transmembrane region" description="Helical" evidence="3">
    <location>
        <begin position="131"/>
        <end position="152"/>
    </location>
</feature>
<dbReference type="Proteomes" id="UP000002383">
    <property type="component" value="Chromosome"/>
</dbReference>
<accession>B8GN26</accession>
<dbReference type="STRING" id="396588.Tgr7_0796"/>
<dbReference type="Gene3D" id="1.25.40.10">
    <property type="entry name" value="Tetratricopeptide repeat domain"/>
    <property type="match status" value="1"/>
</dbReference>
<feature type="transmembrane region" description="Helical" evidence="3">
    <location>
        <begin position="339"/>
        <end position="358"/>
    </location>
</feature>
<feature type="transmembrane region" description="Helical" evidence="3">
    <location>
        <begin position="186"/>
        <end position="203"/>
    </location>
</feature>
<keyword evidence="2" id="KW-0802">TPR repeat</keyword>
<evidence type="ECO:0000313" key="4">
    <source>
        <dbReference type="EMBL" id="ACL71887.1"/>
    </source>
</evidence>
<dbReference type="InterPro" id="IPR052346">
    <property type="entry name" value="O-mannosyl-transferase_TMTC"/>
</dbReference>
<feature type="transmembrane region" description="Helical" evidence="3">
    <location>
        <begin position="370"/>
        <end position="387"/>
    </location>
</feature>
<dbReference type="RefSeq" id="WP_012637375.1">
    <property type="nucleotide sequence ID" value="NC_011901.1"/>
</dbReference>
<name>B8GN26_THISH</name>
<protein>
    <recommendedName>
        <fullName evidence="6">TPR repeat-containing protein</fullName>
    </recommendedName>
</protein>
<dbReference type="eggNOG" id="COG0457">
    <property type="taxonomic scope" value="Bacteria"/>
</dbReference>
<keyword evidence="5" id="KW-1185">Reference proteome</keyword>
<organism evidence="4 5">
    <name type="scientific">Thioalkalivibrio sulfidiphilus (strain HL-EbGR7)</name>
    <dbReference type="NCBI Taxonomy" id="396588"/>
    <lineage>
        <taxon>Bacteria</taxon>
        <taxon>Pseudomonadati</taxon>
        <taxon>Pseudomonadota</taxon>
        <taxon>Gammaproteobacteria</taxon>
        <taxon>Chromatiales</taxon>
        <taxon>Ectothiorhodospiraceae</taxon>
        <taxon>Thioalkalivibrio</taxon>
    </lineage>
</organism>
<keyword evidence="3" id="KW-0472">Membrane</keyword>
<dbReference type="HOGENOM" id="CLU_011615_3_0_6"/>
<dbReference type="OrthoDB" id="8566379at2"/>
<evidence type="ECO:0000256" key="2">
    <source>
        <dbReference type="ARBA" id="ARBA00022803"/>
    </source>
</evidence>